<evidence type="ECO:0000313" key="10">
    <source>
        <dbReference type="Proteomes" id="UP001484239"/>
    </source>
</evidence>
<name>A0ABU9E9S0_9BACT</name>
<feature type="transmembrane region" description="Helical" evidence="8">
    <location>
        <begin position="166"/>
        <end position="185"/>
    </location>
</feature>
<feature type="transmembrane region" description="Helical" evidence="8">
    <location>
        <begin position="464"/>
        <end position="486"/>
    </location>
</feature>
<keyword evidence="5 8" id="KW-0812">Transmembrane</keyword>
<dbReference type="Pfam" id="PF01235">
    <property type="entry name" value="Na_Ala_symp"/>
    <property type="match status" value="1"/>
</dbReference>
<evidence type="ECO:0000256" key="6">
    <source>
        <dbReference type="ARBA" id="ARBA00022989"/>
    </source>
</evidence>
<dbReference type="PANTHER" id="PTHR30330">
    <property type="entry name" value="AGSS FAMILY TRANSPORTER, SODIUM-ALANINE"/>
    <property type="match status" value="1"/>
</dbReference>
<keyword evidence="4 8" id="KW-1003">Cell membrane</keyword>
<keyword evidence="8" id="KW-0769">Symport</keyword>
<organism evidence="9 10">
    <name type="scientific">Gaopeijia maritima</name>
    <dbReference type="NCBI Taxonomy" id="3119007"/>
    <lineage>
        <taxon>Bacteria</taxon>
        <taxon>Pseudomonadati</taxon>
        <taxon>Gemmatimonadota</taxon>
        <taxon>Longimicrobiia</taxon>
        <taxon>Gaopeijiales</taxon>
        <taxon>Gaopeijiaceae</taxon>
        <taxon>Gaopeijia</taxon>
    </lineage>
</organism>
<keyword evidence="7 8" id="KW-0472">Membrane</keyword>
<dbReference type="Proteomes" id="UP001484239">
    <property type="component" value="Unassembled WGS sequence"/>
</dbReference>
<feature type="transmembrane region" description="Helical" evidence="8">
    <location>
        <begin position="197"/>
        <end position="218"/>
    </location>
</feature>
<dbReference type="PANTHER" id="PTHR30330:SF3">
    <property type="entry name" value="TRANSCRIPTIONAL REGULATOR, LRP FAMILY"/>
    <property type="match status" value="1"/>
</dbReference>
<evidence type="ECO:0000256" key="1">
    <source>
        <dbReference type="ARBA" id="ARBA00004651"/>
    </source>
</evidence>
<evidence type="ECO:0000256" key="7">
    <source>
        <dbReference type="ARBA" id="ARBA00023136"/>
    </source>
</evidence>
<evidence type="ECO:0000313" key="9">
    <source>
        <dbReference type="EMBL" id="MEK9501496.1"/>
    </source>
</evidence>
<keyword evidence="6 8" id="KW-1133">Transmembrane helix</keyword>
<feature type="transmembrane region" description="Helical" evidence="8">
    <location>
        <begin position="27"/>
        <end position="47"/>
    </location>
</feature>
<dbReference type="NCBIfam" id="TIGR00835">
    <property type="entry name" value="agcS"/>
    <property type="match status" value="1"/>
</dbReference>
<sequence>MDVIQSVVDFLNTYVVEIGIPAGEENIPFMVILLIGTGILLTIRTGFVQIRHLGHGFAVATGKYDDPNEPGDVTHFQALTTALSATVGIGNIAGVAIAIHFGGPGALFWMWVTAAVGMATKYSEVTLAQRYRDVTADHDPHKWEGSVSGGPMYYIERGLGPAWKPMAVFFAVLLGFTAFLSGNAIQANTVADQMQSTFGISPVVTGLVTAFVVALVILGGIGRIGKVTSILAPIMAAIYVAGALFIILMNAGQIVPTFSLIIAEAFNPSAGIAGAGVGAFLVTMMWGVRRGLFSNEAGQGSAPIAHAAAKTDEPVSEGVVALLEPFIDTIVICTMTALVIIMTGVWDDRHATEIQLTGGDLSYVQLGENGRYQSATPPAELTIAQGAQDIGAVGAVLVAWHEGAIEQLFVDEAQTVPFTGSIRTADGVAVAADGTEYTSLYGDAPESGAPLTAMAFAEGLPGTFGQFIVITSVLLFAISTAISWSYYGDRCANYLFGPKSIMPYKAVFVGMHFVGAVAPLAVVWSLGDIALAIVIIPNLIALLLLSGQVREMTQSYFERKPWIGNAPGSRAPGGD</sequence>
<feature type="transmembrane region" description="Helical" evidence="8">
    <location>
        <begin position="269"/>
        <end position="288"/>
    </location>
</feature>
<proteinExistence type="inferred from homology"/>
<dbReference type="PROSITE" id="PS00873">
    <property type="entry name" value="NA_ALANINE_SYMP"/>
    <property type="match status" value="1"/>
</dbReference>
<evidence type="ECO:0000256" key="8">
    <source>
        <dbReference type="RuleBase" id="RU363064"/>
    </source>
</evidence>
<feature type="transmembrane region" description="Helical" evidence="8">
    <location>
        <begin position="230"/>
        <end position="249"/>
    </location>
</feature>
<comment type="subcellular location">
    <subcellularLocation>
        <location evidence="1 8">Cell membrane</location>
        <topology evidence="1 8">Multi-pass membrane protein</topology>
    </subcellularLocation>
</comment>
<accession>A0ABU9E9S0</accession>
<keyword evidence="3 8" id="KW-0813">Transport</keyword>
<dbReference type="InterPro" id="IPR001463">
    <property type="entry name" value="Na/Ala_symport"/>
</dbReference>
<reference evidence="9 10" key="1">
    <citation type="submission" date="2024-02" db="EMBL/GenBank/DDBJ databases">
        <title>A novel Gemmatimonadota bacterium.</title>
        <authorList>
            <person name="Du Z.-J."/>
            <person name="Ye Y.-Q."/>
        </authorList>
    </citation>
    <scope>NUCLEOTIDE SEQUENCE [LARGE SCALE GENOMIC DNA]</scope>
    <source>
        <strain evidence="9 10">DH-20</strain>
    </source>
</reference>
<evidence type="ECO:0000256" key="3">
    <source>
        <dbReference type="ARBA" id="ARBA00022448"/>
    </source>
</evidence>
<dbReference type="RefSeq" id="WP_405281697.1">
    <property type="nucleotide sequence ID" value="NZ_CP144380.1"/>
</dbReference>
<protein>
    <submittedName>
        <fullName evidence="9">Sodium:alanine symporter family protein</fullName>
    </submittedName>
</protein>
<feature type="transmembrane region" description="Helical" evidence="8">
    <location>
        <begin position="506"/>
        <end position="524"/>
    </location>
</feature>
<feature type="transmembrane region" description="Helical" evidence="8">
    <location>
        <begin position="530"/>
        <end position="549"/>
    </location>
</feature>
<gene>
    <name evidence="9" type="ORF">WI372_10950</name>
</gene>
<evidence type="ECO:0000256" key="2">
    <source>
        <dbReference type="ARBA" id="ARBA00009261"/>
    </source>
</evidence>
<evidence type="ECO:0000256" key="4">
    <source>
        <dbReference type="ARBA" id="ARBA00022475"/>
    </source>
</evidence>
<evidence type="ECO:0000256" key="5">
    <source>
        <dbReference type="ARBA" id="ARBA00022692"/>
    </source>
</evidence>
<comment type="caution">
    <text evidence="9">The sequence shown here is derived from an EMBL/GenBank/DDBJ whole genome shotgun (WGS) entry which is preliminary data.</text>
</comment>
<comment type="similarity">
    <text evidence="2 8">Belongs to the alanine or glycine:cation symporter (AGCS) (TC 2.A.25) family.</text>
</comment>
<keyword evidence="10" id="KW-1185">Reference proteome</keyword>
<dbReference type="EMBL" id="JBBHLI010000006">
    <property type="protein sequence ID" value="MEK9501496.1"/>
    <property type="molecule type" value="Genomic_DNA"/>
</dbReference>
<dbReference type="PRINTS" id="PR00175">
    <property type="entry name" value="NAALASMPORT"/>
</dbReference>